<reference evidence="8 9" key="1">
    <citation type="submission" date="2020-02" db="EMBL/GenBank/DDBJ databases">
        <authorList>
            <person name="Dziuba M."/>
            <person name="Kuznetsov B."/>
            <person name="Mardanov A."/>
            <person name="Ravin N."/>
            <person name="Grouzdev D."/>
        </authorList>
    </citation>
    <scope>NUCLEOTIDE SEQUENCE [LARGE SCALE GENOMIC DNA]</scope>
    <source>
        <strain evidence="8 9">SpK</strain>
    </source>
</reference>
<evidence type="ECO:0000256" key="2">
    <source>
        <dbReference type="ARBA" id="ARBA00022692"/>
    </source>
</evidence>
<evidence type="ECO:0000259" key="7">
    <source>
        <dbReference type="Pfam" id="PF02602"/>
    </source>
</evidence>
<proteinExistence type="predicted"/>
<dbReference type="Gene3D" id="3.40.50.10090">
    <property type="match status" value="2"/>
</dbReference>
<keyword evidence="4 6" id="KW-0472">Membrane</keyword>
<sequence>MTCALVTRPREDSEGVSRELRARGLTVAVEPLLDIAYLDAAIDAEGVQGILATSANGVRALARLLPDRDLPVWAVGDASAREARALGYERVESAGGDVHSLAALVKDRCEPGTGAFLHAAGSVTAGDLAGLLAEAGFAVRRVVLYEARTATALSDDLTQALRNGGIGLALFFSPRTAATFVTLVQAAGLSGTLRPLTAYALSRAVADKLAPLSWAAVRVAAVPTQAALLAALEEDLAAGRISSDLQRSSMTETPPAAANETKTPSPEAAPEAADAIPAPVPEEEVATEEAEIAEPEVAADAAKGRGWVPVAAAVAVVAVAGVAALVWSEMRTNGGTPSPLAPVLSSAEPAASGPVAAPAAVSPDLAAELAATRDRLAALEARLGHGGAAAVDLSPLESRVGQTEMAVKALQALPQVPAKLVDEVTELSGAVAELKRTSADAAAVLRLADRVEKAESAVRDMQARRSSAAALLLAVGQLREAVAAALPYDGELRALKALAGADPEVAAAAETLKSHAAVGIPTLAMLTQRMTVLAPAVVRAQILPEGQGWWRQTLDRLGSLVTIEREDGAAAGTSPAAVVARAQGALAVGDLAIAVTELEALSGPPAEVAAPWLADARARLAAGQALSGLTAHVVAAIGAGQ</sequence>
<dbReference type="GO" id="GO:0033014">
    <property type="term" value="P:tetrapyrrole biosynthetic process"/>
    <property type="evidence" value="ECO:0007669"/>
    <property type="project" value="InterPro"/>
</dbReference>
<dbReference type="RefSeq" id="WP_163681999.1">
    <property type="nucleotide sequence ID" value="NZ_JAAIYP010000042.1"/>
</dbReference>
<accession>A0A7C9UYE3</accession>
<evidence type="ECO:0000256" key="3">
    <source>
        <dbReference type="ARBA" id="ARBA00022989"/>
    </source>
</evidence>
<evidence type="ECO:0000256" key="1">
    <source>
        <dbReference type="ARBA" id="ARBA00004370"/>
    </source>
</evidence>
<dbReference type="EMBL" id="JAAIYP010000042">
    <property type="protein sequence ID" value="NFV81710.1"/>
    <property type="molecule type" value="Genomic_DNA"/>
</dbReference>
<evidence type="ECO:0000256" key="5">
    <source>
        <dbReference type="SAM" id="MobiDB-lite"/>
    </source>
</evidence>
<dbReference type="InterPro" id="IPR003754">
    <property type="entry name" value="4pyrrol_synth_uPrphyn_synth"/>
</dbReference>
<keyword evidence="3 6" id="KW-1133">Transmembrane helix</keyword>
<keyword evidence="9" id="KW-1185">Reference proteome</keyword>
<feature type="transmembrane region" description="Helical" evidence="6">
    <location>
        <begin position="306"/>
        <end position="327"/>
    </location>
</feature>
<keyword evidence="2 6" id="KW-0812">Transmembrane</keyword>
<dbReference type="PANTHER" id="PTHR15415">
    <property type="entry name" value="MITOFILIN"/>
    <property type="match status" value="1"/>
</dbReference>
<dbReference type="Proteomes" id="UP000480684">
    <property type="component" value="Unassembled WGS sequence"/>
</dbReference>
<feature type="domain" description="Tetrapyrrole biosynthesis uroporphyrinogen III synthase" evidence="7">
    <location>
        <begin position="17"/>
        <end position="229"/>
    </location>
</feature>
<gene>
    <name evidence="8" type="ORF">G4223_16490</name>
</gene>
<dbReference type="AlphaFoldDB" id="A0A7C9UYE3"/>
<dbReference type="InterPro" id="IPR019133">
    <property type="entry name" value="MIC60"/>
</dbReference>
<dbReference type="CDD" id="cd06578">
    <property type="entry name" value="HemD"/>
    <property type="match status" value="1"/>
</dbReference>
<dbReference type="Pfam" id="PF09731">
    <property type="entry name" value="Mitofilin"/>
    <property type="match status" value="1"/>
</dbReference>
<organism evidence="8 9">
    <name type="scientific">Magnetospirillum aberrantis SpK</name>
    <dbReference type="NCBI Taxonomy" id="908842"/>
    <lineage>
        <taxon>Bacteria</taxon>
        <taxon>Pseudomonadati</taxon>
        <taxon>Pseudomonadota</taxon>
        <taxon>Alphaproteobacteria</taxon>
        <taxon>Rhodospirillales</taxon>
        <taxon>Rhodospirillaceae</taxon>
        <taxon>Magnetospirillum</taxon>
    </lineage>
</organism>
<evidence type="ECO:0000256" key="6">
    <source>
        <dbReference type="SAM" id="Phobius"/>
    </source>
</evidence>
<protein>
    <recommendedName>
        <fullName evidence="7">Tetrapyrrole biosynthesis uroporphyrinogen III synthase domain-containing protein</fullName>
    </recommendedName>
</protein>
<evidence type="ECO:0000313" key="8">
    <source>
        <dbReference type="EMBL" id="NFV81710.1"/>
    </source>
</evidence>
<comment type="caution">
    <text evidence="8">The sequence shown here is derived from an EMBL/GenBank/DDBJ whole genome shotgun (WGS) entry which is preliminary data.</text>
</comment>
<evidence type="ECO:0000256" key="4">
    <source>
        <dbReference type="ARBA" id="ARBA00023136"/>
    </source>
</evidence>
<dbReference type="PANTHER" id="PTHR15415:SF7">
    <property type="entry name" value="MICOS COMPLEX SUBUNIT MIC60"/>
    <property type="match status" value="1"/>
</dbReference>
<dbReference type="Pfam" id="PF02602">
    <property type="entry name" value="HEM4"/>
    <property type="match status" value="1"/>
</dbReference>
<evidence type="ECO:0000313" key="9">
    <source>
        <dbReference type="Proteomes" id="UP000480684"/>
    </source>
</evidence>
<feature type="region of interest" description="Disordered" evidence="5">
    <location>
        <begin position="243"/>
        <end position="274"/>
    </location>
</feature>
<dbReference type="SUPFAM" id="SSF69618">
    <property type="entry name" value="HemD-like"/>
    <property type="match status" value="1"/>
</dbReference>
<dbReference type="InterPro" id="IPR036108">
    <property type="entry name" value="4pyrrol_syn_uPrphyn_synt_sf"/>
</dbReference>
<dbReference type="GO" id="GO:0004852">
    <property type="term" value="F:uroporphyrinogen-III synthase activity"/>
    <property type="evidence" value="ECO:0007669"/>
    <property type="project" value="InterPro"/>
</dbReference>
<dbReference type="GO" id="GO:0016020">
    <property type="term" value="C:membrane"/>
    <property type="evidence" value="ECO:0007669"/>
    <property type="project" value="UniProtKB-SubCell"/>
</dbReference>
<feature type="compositionally biased region" description="Polar residues" evidence="5">
    <location>
        <begin position="243"/>
        <end position="252"/>
    </location>
</feature>
<name>A0A7C9UYE3_9PROT</name>
<comment type="subcellular location">
    <subcellularLocation>
        <location evidence="1">Membrane</location>
    </subcellularLocation>
</comment>